<proteinExistence type="predicted"/>
<keyword evidence="3" id="KW-1185">Reference proteome</keyword>
<feature type="transmembrane region" description="Helical" evidence="1">
    <location>
        <begin position="97"/>
        <end position="118"/>
    </location>
</feature>
<organism evidence="2 3">
    <name type="scientific">Hymenobacter daecheongensis DSM 21074</name>
    <dbReference type="NCBI Taxonomy" id="1121955"/>
    <lineage>
        <taxon>Bacteria</taxon>
        <taxon>Pseudomonadati</taxon>
        <taxon>Bacteroidota</taxon>
        <taxon>Cytophagia</taxon>
        <taxon>Cytophagales</taxon>
        <taxon>Hymenobacteraceae</taxon>
        <taxon>Hymenobacter</taxon>
    </lineage>
</organism>
<keyword evidence="1" id="KW-0472">Membrane</keyword>
<protein>
    <submittedName>
        <fullName evidence="2">Uncharacterized protein</fullName>
    </submittedName>
</protein>
<evidence type="ECO:0000313" key="3">
    <source>
        <dbReference type="Proteomes" id="UP000184418"/>
    </source>
</evidence>
<dbReference type="EMBL" id="FQYN01000001">
    <property type="protein sequence ID" value="SHI31632.1"/>
    <property type="molecule type" value="Genomic_DNA"/>
</dbReference>
<feature type="transmembrane region" description="Helical" evidence="1">
    <location>
        <begin position="12"/>
        <end position="30"/>
    </location>
</feature>
<keyword evidence="1" id="KW-1133">Transmembrane helix</keyword>
<evidence type="ECO:0000256" key="1">
    <source>
        <dbReference type="SAM" id="Phobius"/>
    </source>
</evidence>
<name>A0A1M6A546_9BACT</name>
<feature type="transmembrane region" description="Helical" evidence="1">
    <location>
        <begin position="42"/>
        <end position="59"/>
    </location>
</feature>
<dbReference type="Proteomes" id="UP000184418">
    <property type="component" value="Unassembled WGS sequence"/>
</dbReference>
<keyword evidence="1" id="KW-0812">Transmembrane</keyword>
<dbReference type="RefSeq" id="WP_073104888.1">
    <property type="nucleotide sequence ID" value="NZ_FQYN01000001.1"/>
</dbReference>
<accession>A0A1M6A546</accession>
<reference evidence="2 3" key="1">
    <citation type="submission" date="2016-11" db="EMBL/GenBank/DDBJ databases">
        <authorList>
            <person name="Jaros S."/>
            <person name="Januszkiewicz K."/>
            <person name="Wedrychowicz H."/>
        </authorList>
    </citation>
    <scope>NUCLEOTIDE SEQUENCE [LARGE SCALE GENOMIC DNA]</scope>
    <source>
        <strain evidence="2 3">DSM 21074</strain>
    </source>
</reference>
<sequence>MDPIASRRLEILASNILFFGLAVALVDSAWTMRGALHKPATSGTLLLGFVVLGGFYYGIRRGVTLLKWLFVLGQGATLLYTLVQYRTTLLPVLHTPLWTALAYVAFFGSRLVAMFVLLPTLRTRRPAPSTST</sequence>
<dbReference type="OrthoDB" id="886008at2"/>
<feature type="transmembrane region" description="Helical" evidence="1">
    <location>
        <begin position="66"/>
        <end position="85"/>
    </location>
</feature>
<dbReference type="AlphaFoldDB" id="A0A1M6A546"/>
<gene>
    <name evidence="2" type="ORF">SAMN02745146_0503</name>
</gene>
<evidence type="ECO:0000313" key="2">
    <source>
        <dbReference type="EMBL" id="SHI31632.1"/>
    </source>
</evidence>